<name>A0A850HGN4_9FIRM</name>
<proteinExistence type="predicted"/>
<dbReference type="GO" id="GO:0016787">
    <property type="term" value="F:hydrolase activity"/>
    <property type="evidence" value="ECO:0007669"/>
    <property type="project" value="UniProtKB-KW"/>
</dbReference>
<dbReference type="EMBL" id="JAAIUO010000001">
    <property type="protein sequence ID" value="NSK13602.1"/>
    <property type="molecule type" value="Genomic_DNA"/>
</dbReference>
<protein>
    <submittedName>
        <fullName evidence="4">Alpha/beta hydrolase</fullName>
    </submittedName>
</protein>
<evidence type="ECO:0000313" key="3">
    <source>
        <dbReference type="EMBL" id="NSK13602.1"/>
    </source>
</evidence>
<sequence length="281" mass="31667">MRYEEIAVSVEGSAKDTKMQMYLLDTPRDKNLKIQKRPMVLICPGGGYEKTSFREGEPLAMHFLSRGYHSCVLRYSVAPCRFPVQVLEVGAAVKQIREHAREWNVDEERIFVQGSSAGGHLAASYGIFWNQEFMASKLKTDSDQLKVRGLLLSYPVITADPRYQHLGSFENLLGEKRSICEDAMSLERQVTHAMPPCFIWHTAKDGTVPVENSLLMAMALRRVKVPVELHIFPEGEHGLSLASPLVERMDGSGIQKECAQWIHLADAWLDSQCGQEEAEVF</sequence>
<dbReference type="InterPro" id="IPR049492">
    <property type="entry name" value="BD-FAE-like_dom"/>
</dbReference>
<accession>A0A850HGN4</accession>
<keyword evidence="1 4" id="KW-0378">Hydrolase</keyword>
<dbReference type="Proteomes" id="UP000528555">
    <property type="component" value="Unassembled WGS sequence"/>
</dbReference>
<dbReference type="Gene3D" id="3.40.50.1820">
    <property type="entry name" value="alpha/beta hydrolase"/>
    <property type="match status" value="1"/>
</dbReference>
<keyword evidence="5" id="KW-1185">Reference proteome</keyword>
<dbReference type="PANTHER" id="PTHR48081:SF6">
    <property type="entry name" value="PEPTIDASE S9 PROLYL OLIGOPEPTIDASE CATALYTIC DOMAIN-CONTAINING PROTEIN"/>
    <property type="match status" value="1"/>
</dbReference>
<dbReference type="Proteomes" id="UP000701680">
    <property type="component" value="Unassembled WGS sequence"/>
</dbReference>
<dbReference type="Pfam" id="PF20434">
    <property type="entry name" value="BD-FAE"/>
    <property type="match status" value="1"/>
</dbReference>
<comment type="caution">
    <text evidence="4">The sequence shown here is derived from an EMBL/GenBank/DDBJ whole genome shotgun (WGS) entry which is preliminary data.</text>
</comment>
<dbReference type="InterPro" id="IPR050300">
    <property type="entry name" value="GDXG_lipolytic_enzyme"/>
</dbReference>
<dbReference type="AlphaFoldDB" id="A0A850HGN4"/>
<evidence type="ECO:0000313" key="6">
    <source>
        <dbReference type="Proteomes" id="UP000701680"/>
    </source>
</evidence>
<reference evidence="5 6" key="1">
    <citation type="journal article" date="2020" name="Cell Host Microbe">
        <title>Functional and Genomic Variation between Human-Derived Isolates of Lachnospiraceae Reveals Inter- and Intra-Species Diversity.</title>
        <authorList>
            <person name="Sorbara M.T."/>
            <person name="Littmann E.R."/>
            <person name="Fontana E."/>
            <person name="Moody T.U."/>
            <person name="Kohout C.E."/>
            <person name="Gjonbalaj M."/>
            <person name="Eaton V."/>
            <person name="Seok R."/>
            <person name="Leiner I.M."/>
            <person name="Pamer E.G."/>
        </authorList>
    </citation>
    <scope>NUCLEOTIDE SEQUENCE [LARGE SCALE GENOMIC DNA]</scope>
    <source>
        <strain evidence="4 5">MSK.17.11</strain>
        <strain evidence="3 6">MSK.17.38</strain>
    </source>
</reference>
<evidence type="ECO:0000313" key="5">
    <source>
        <dbReference type="Proteomes" id="UP000528555"/>
    </source>
</evidence>
<gene>
    <name evidence="4" type="ORF">G5A66_01130</name>
    <name evidence="3" type="ORF">G5A75_01680</name>
</gene>
<organism evidence="4 5">
    <name type="scientific">Dorea phocaeensis</name>
    <dbReference type="NCBI Taxonomy" id="2040291"/>
    <lineage>
        <taxon>Bacteria</taxon>
        <taxon>Bacillati</taxon>
        <taxon>Bacillota</taxon>
        <taxon>Clostridia</taxon>
        <taxon>Lachnospirales</taxon>
        <taxon>Lachnospiraceae</taxon>
        <taxon>Dorea</taxon>
    </lineage>
</organism>
<evidence type="ECO:0000256" key="1">
    <source>
        <dbReference type="ARBA" id="ARBA00022801"/>
    </source>
</evidence>
<dbReference type="SUPFAM" id="SSF53474">
    <property type="entry name" value="alpha/beta-Hydrolases"/>
    <property type="match status" value="1"/>
</dbReference>
<dbReference type="InterPro" id="IPR029058">
    <property type="entry name" value="AB_hydrolase_fold"/>
</dbReference>
<evidence type="ECO:0000259" key="2">
    <source>
        <dbReference type="Pfam" id="PF20434"/>
    </source>
</evidence>
<dbReference type="PANTHER" id="PTHR48081">
    <property type="entry name" value="AB HYDROLASE SUPERFAMILY PROTEIN C4A8.06C"/>
    <property type="match status" value="1"/>
</dbReference>
<dbReference type="EMBL" id="JAAITX010000001">
    <property type="protein sequence ID" value="NVH57269.1"/>
    <property type="molecule type" value="Genomic_DNA"/>
</dbReference>
<reference evidence="4" key="2">
    <citation type="submission" date="2020-02" db="EMBL/GenBank/DDBJ databases">
        <authorList>
            <person name="Littmann E."/>
            <person name="Sorbara M."/>
        </authorList>
    </citation>
    <scope>NUCLEOTIDE SEQUENCE</scope>
    <source>
        <strain evidence="4">MSK.17.11</strain>
        <strain evidence="3">MSK.17.38</strain>
    </source>
</reference>
<dbReference type="RefSeq" id="WP_173814205.1">
    <property type="nucleotide sequence ID" value="NZ_JAAITX010000001.1"/>
</dbReference>
<evidence type="ECO:0000313" key="4">
    <source>
        <dbReference type="EMBL" id="NVH57269.1"/>
    </source>
</evidence>
<feature type="domain" description="BD-FAE-like" evidence="2">
    <location>
        <begin position="35"/>
        <end position="219"/>
    </location>
</feature>